<dbReference type="InterPro" id="IPR035965">
    <property type="entry name" value="PAS-like_dom_sf"/>
</dbReference>
<accession>A0A0E3SGR2</accession>
<organism evidence="3 4">
    <name type="scientific">Methanosarcina horonobensis HB-1 = JCM 15518</name>
    <dbReference type="NCBI Taxonomy" id="1434110"/>
    <lineage>
        <taxon>Archaea</taxon>
        <taxon>Methanobacteriati</taxon>
        <taxon>Methanobacteriota</taxon>
        <taxon>Stenosarchaea group</taxon>
        <taxon>Methanomicrobia</taxon>
        <taxon>Methanosarcinales</taxon>
        <taxon>Methanosarcinaceae</taxon>
        <taxon>Methanosarcina</taxon>
    </lineage>
</organism>
<feature type="domain" description="PAC" evidence="2">
    <location>
        <begin position="1"/>
        <end position="49"/>
    </location>
</feature>
<dbReference type="GeneID" id="24831547"/>
<evidence type="ECO:0000259" key="1">
    <source>
        <dbReference type="PROSITE" id="PS50112"/>
    </source>
</evidence>
<dbReference type="PROSITE" id="PS50113">
    <property type="entry name" value="PAC"/>
    <property type="match status" value="1"/>
</dbReference>
<dbReference type="GO" id="GO:0016301">
    <property type="term" value="F:kinase activity"/>
    <property type="evidence" value="ECO:0007669"/>
    <property type="project" value="UniProtKB-KW"/>
</dbReference>
<dbReference type="CDD" id="cd00130">
    <property type="entry name" value="PAS"/>
    <property type="match status" value="1"/>
</dbReference>
<gene>
    <name evidence="3" type="ORF">MSHOH_2285</name>
</gene>
<proteinExistence type="predicted"/>
<dbReference type="NCBIfam" id="TIGR00229">
    <property type="entry name" value="sensory_box"/>
    <property type="match status" value="1"/>
</dbReference>
<name>A0A0E3SGR2_9EURY</name>
<feature type="domain" description="PAS" evidence="1">
    <location>
        <begin position="50"/>
        <end position="120"/>
    </location>
</feature>
<keyword evidence="4" id="KW-1185">Reference proteome</keyword>
<dbReference type="EMBL" id="CP009516">
    <property type="protein sequence ID" value="AKB78768.1"/>
    <property type="molecule type" value="Genomic_DNA"/>
</dbReference>
<dbReference type="SUPFAM" id="SSF55785">
    <property type="entry name" value="PYP-like sensor domain (PAS domain)"/>
    <property type="match status" value="2"/>
</dbReference>
<dbReference type="InterPro" id="IPR000700">
    <property type="entry name" value="PAS-assoc_C"/>
</dbReference>
<dbReference type="SMART" id="SM00091">
    <property type="entry name" value="PAS"/>
    <property type="match status" value="1"/>
</dbReference>
<reference evidence="3 4" key="1">
    <citation type="submission" date="2014-07" db="EMBL/GenBank/DDBJ databases">
        <title>Methanogenic archaea and the global carbon cycle.</title>
        <authorList>
            <person name="Henriksen J.R."/>
            <person name="Luke J."/>
            <person name="Reinhart S."/>
            <person name="Benedict M.N."/>
            <person name="Youngblut N.D."/>
            <person name="Metcalf M.E."/>
            <person name="Whitaker R.J."/>
            <person name="Metcalf W.W."/>
        </authorList>
    </citation>
    <scope>NUCLEOTIDE SEQUENCE [LARGE SCALE GENOMIC DNA]</scope>
    <source>
        <strain evidence="3 4">HB-1</strain>
    </source>
</reference>
<keyword evidence="3" id="KW-0418">Kinase</keyword>
<dbReference type="RefSeq" id="WP_048139976.1">
    <property type="nucleotide sequence ID" value="NZ_CP009516.1"/>
</dbReference>
<keyword evidence="3" id="KW-0808">Transferase</keyword>
<dbReference type="Proteomes" id="UP000033101">
    <property type="component" value="Chromosome"/>
</dbReference>
<dbReference type="PATRIC" id="fig|1434110.4.peg.2924"/>
<dbReference type="STRING" id="1434110.MSHOH_2285"/>
<evidence type="ECO:0000313" key="3">
    <source>
        <dbReference type="EMBL" id="AKB78768.1"/>
    </source>
</evidence>
<dbReference type="InterPro" id="IPR000014">
    <property type="entry name" value="PAS"/>
</dbReference>
<dbReference type="Gene3D" id="3.30.450.20">
    <property type="entry name" value="PAS domain"/>
    <property type="match status" value="1"/>
</dbReference>
<dbReference type="OrthoDB" id="116705at2157"/>
<dbReference type="Pfam" id="PF13426">
    <property type="entry name" value="PAS_9"/>
    <property type="match status" value="2"/>
</dbReference>
<sequence length="171" mass="19325">MDSLKKDGNRIWISVSPYLVIDSDNRPNFVVFQIDDITRQKKADISSRVPERSFDSIFENSTDGVAINEQVGNFLEANQILCDKLGYSRDELLNKTATEFIILKSSKVFAEKVRELYRNGQAAVQVMAICKSGAILPVELSMWLIEYKGKQAIFSIVADLTKRKSRTNAKV</sequence>
<dbReference type="KEGG" id="mhor:MSHOH_2285"/>
<dbReference type="AlphaFoldDB" id="A0A0E3SGR2"/>
<evidence type="ECO:0000313" key="4">
    <source>
        <dbReference type="Proteomes" id="UP000033101"/>
    </source>
</evidence>
<dbReference type="HOGENOM" id="CLU_1559493_0_0_2"/>
<protein>
    <submittedName>
        <fullName evidence="3">Sensory transduction histidine kinase</fullName>
    </submittedName>
</protein>
<evidence type="ECO:0000259" key="2">
    <source>
        <dbReference type="PROSITE" id="PS50113"/>
    </source>
</evidence>
<dbReference type="PROSITE" id="PS50112">
    <property type="entry name" value="PAS"/>
    <property type="match status" value="1"/>
</dbReference>